<keyword evidence="4" id="KW-0949">S-adenosyl-L-methionine</keyword>
<feature type="domain" description="tRNA wybutosine-synthesizing protein" evidence="7">
    <location>
        <begin position="11"/>
        <end position="166"/>
    </location>
</feature>
<evidence type="ECO:0000256" key="5">
    <source>
        <dbReference type="ARBA" id="ARBA00022694"/>
    </source>
</evidence>
<dbReference type="SUPFAM" id="SSF111278">
    <property type="entry name" value="SSo0622-like"/>
    <property type="match status" value="1"/>
</dbReference>
<reference evidence="8" key="1">
    <citation type="journal article" date="2014" name="Front. Microbiol.">
        <title>High frequency of phylogenetically diverse reductive dehalogenase-homologous genes in deep subseafloor sedimentary metagenomes.</title>
        <authorList>
            <person name="Kawai M."/>
            <person name="Futagami T."/>
            <person name="Toyoda A."/>
            <person name="Takaki Y."/>
            <person name="Nishi S."/>
            <person name="Hori S."/>
            <person name="Arai W."/>
            <person name="Tsubouchi T."/>
            <person name="Morono Y."/>
            <person name="Uchiyama I."/>
            <person name="Ito T."/>
            <person name="Fujiyama A."/>
            <person name="Inagaki F."/>
            <person name="Takami H."/>
        </authorList>
    </citation>
    <scope>NUCLEOTIDE SEQUENCE</scope>
    <source>
        <strain evidence="8">Expedition CK06-06</strain>
    </source>
</reference>
<protein>
    <recommendedName>
        <fullName evidence="6">tRNA(Phe) 7-((3-amino-3-carboxypropyl)-4-demethylwyosine(37)-N(4))-methyltransferase</fullName>
    </recommendedName>
</protein>
<dbReference type="GO" id="GO:0008168">
    <property type="term" value="F:methyltransferase activity"/>
    <property type="evidence" value="ECO:0007669"/>
    <property type="project" value="UniProtKB-KW"/>
</dbReference>
<evidence type="ECO:0000313" key="8">
    <source>
        <dbReference type="EMBL" id="GAG37625.1"/>
    </source>
</evidence>
<name>X0X3N1_9ZZZZ</name>
<comment type="caution">
    <text evidence="8">The sequence shown here is derived from an EMBL/GenBank/DDBJ whole genome shotgun (WGS) entry which is preliminary data.</text>
</comment>
<comment type="similarity">
    <text evidence="1">Belongs to the TYW3 family.</text>
</comment>
<gene>
    <name evidence="8" type="ORF">S01H1_65507</name>
</gene>
<dbReference type="Gene3D" id="3.30.1960.10">
    <property type="entry name" value="tRNA wybutosine-synthesizing-like"/>
    <property type="match status" value="1"/>
</dbReference>
<dbReference type="InterPro" id="IPR003827">
    <property type="entry name" value="tRNA_yW-synthesising"/>
</dbReference>
<keyword evidence="5" id="KW-0819">tRNA processing</keyword>
<evidence type="ECO:0000256" key="4">
    <source>
        <dbReference type="ARBA" id="ARBA00022691"/>
    </source>
</evidence>
<dbReference type="AlphaFoldDB" id="X0X3N1"/>
<organism evidence="8">
    <name type="scientific">marine sediment metagenome</name>
    <dbReference type="NCBI Taxonomy" id="412755"/>
    <lineage>
        <taxon>unclassified sequences</taxon>
        <taxon>metagenomes</taxon>
        <taxon>ecological metagenomes</taxon>
    </lineage>
</organism>
<proteinExistence type="inferred from homology"/>
<evidence type="ECO:0000256" key="6">
    <source>
        <dbReference type="ARBA" id="ARBA00030554"/>
    </source>
</evidence>
<accession>X0X3N1</accession>
<dbReference type="GO" id="GO:0032259">
    <property type="term" value="P:methylation"/>
    <property type="evidence" value="ECO:0007669"/>
    <property type="project" value="UniProtKB-KW"/>
</dbReference>
<evidence type="ECO:0000256" key="3">
    <source>
        <dbReference type="ARBA" id="ARBA00022679"/>
    </source>
</evidence>
<dbReference type="Pfam" id="PF02676">
    <property type="entry name" value="TYW3"/>
    <property type="match status" value="1"/>
</dbReference>
<evidence type="ECO:0000256" key="2">
    <source>
        <dbReference type="ARBA" id="ARBA00022603"/>
    </source>
</evidence>
<evidence type="ECO:0000259" key="7">
    <source>
        <dbReference type="Pfam" id="PF02676"/>
    </source>
</evidence>
<keyword evidence="2" id="KW-0489">Methyltransferase</keyword>
<dbReference type="InterPro" id="IPR036602">
    <property type="entry name" value="tRNA_yW-synthesising-like_sf"/>
</dbReference>
<dbReference type="PANTHER" id="PTHR48418">
    <property type="entry name" value="TRNA WYBUTOSINE-SYNTHESIZING PROTEIN 3"/>
    <property type="match status" value="1"/>
</dbReference>
<feature type="non-terminal residue" evidence="8">
    <location>
        <position position="167"/>
    </location>
</feature>
<dbReference type="EMBL" id="BARS01043250">
    <property type="protein sequence ID" value="GAG37625.1"/>
    <property type="molecule type" value="Genomic_DNA"/>
</dbReference>
<sequence length="167" mass="18589">MPMKKEFIDGKKNALKSLEKACREKQVDDGILPILQLINDSSHYYTSSSCAGRIVFLEISHIGDKKGAIFLGRWHRTIDSDEIKEAAKKAKRGLLWLLAQAPIIHIVSDTNEAADTMVKAAIACGFKNSGLKSLGKKIVVEICSTERLDAPIGRDRNLFCNEEYLKL</sequence>
<dbReference type="GO" id="GO:0008033">
    <property type="term" value="P:tRNA processing"/>
    <property type="evidence" value="ECO:0007669"/>
    <property type="project" value="UniProtKB-KW"/>
</dbReference>
<dbReference type="PANTHER" id="PTHR48418:SF1">
    <property type="entry name" value="TRNA WYBUTOSINE-SYNTHESIZING PROTEIN 3"/>
    <property type="match status" value="1"/>
</dbReference>
<evidence type="ECO:0000256" key="1">
    <source>
        <dbReference type="ARBA" id="ARBA00008569"/>
    </source>
</evidence>
<keyword evidence="3" id="KW-0808">Transferase</keyword>